<dbReference type="EMBL" id="JAHRIO010090806">
    <property type="protein sequence ID" value="MEQ2188231.1"/>
    <property type="molecule type" value="Genomic_DNA"/>
</dbReference>
<comment type="caution">
    <text evidence="1">The sequence shown here is derived from an EMBL/GenBank/DDBJ whole genome shotgun (WGS) entry which is preliminary data.</text>
</comment>
<dbReference type="InterPro" id="IPR052793">
    <property type="entry name" value="EJC-associated_protein"/>
</dbReference>
<sequence>ALMLENLQKTSTPHVGLQPNSQIGEEMSQNSFIKQYLAKQQELLRHRLEREAREAYETNETPILILLHIRKSHQPGSTSHLGPPMERDFLVQLMQVRETGIRRQMCPVPLLLALWPCELLLQSSGQSEALLPVNSASQHLLPPHLQNCLSPCLTPLNRARLVPPSPLPGTRPVPPARAPPAATVAVAVRNHREVATLSVSLAHLPFWRVKWSQRAPSLEDIGMALMVKVLSKTAVHLWLFLAKGLQTAWVLPVYFQAHIQPTSKYL</sequence>
<accession>A0ABV0PXJ6</accession>
<evidence type="ECO:0000313" key="1">
    <source>
        <dbReference type="EMBL" id="MEQ2188231.1"/>
    </source>
</evidence>
<reference evidence="1 2" key="1">
    <citation type="submission" date="2021-06" db="EMBL/GenBank/DDBJ databases">
        <authorList>
            <person name="Palmer J.M."/>
        </authorList>
    </citation>
    <scope>NUCLEOTIDE SEQUENCE [LARGE SCALE GENOMIC DNA]</scope>
    <source>
        <strain evidence="1 2">GA_2019</strain>
        <tissue evidence="1">Muscle</tissue>
    </source>
</reference>
<evidence type="ECO:0000313" key="2">
    <source>
        <dbReference type="Proteomes" id="UP001476798"/>
    </source>
</evidence>
<feature type="non-terminal residue" evidence="1">
    <location>
        <position position="1"/>
    </location>
</feature>
<name>A0ABV0PXJ6_9TELE</name>
<proteinExistence type="predicted"/>
<protein>
    <submittedName>
        <fullName evidence="1">Uncharacterized protein</fullName>
    </submittedName>
</protein>
<organism evidence="1 2">
    <name type="scientific">Goodea atripinnis</name>
    <dbReference type="NCBI Taxonomy" id="208336"/>
    <lineage>
        <taxon>Eukaryota</taxon>
        <taxon>Metazoa</taxon>
        <taxon>Chordata</taxon>
        <taxon>Craniata</taxon>
        <taxon>Vertebrata</taxon>
        <taxon>Euteleostomi</taxon>
        <taxon>Actinopterygii</taxon>
        <taxon>Neopterygii</taxon>
        <taxon>Teleostei</taxon>
        <taxon>Neoteleostei</taxon>
        <taxon>Acanthomorphata</taxon>
        <taxon>Ovalentaria</taxon>
        <taxon>Atherinomorphae</taxon>
        <taxon>Cyprinodontiformes</taxon>
        <taxon>Goodeidae</taxon>
        <taxon>Goodea</taxon>
    </lineage>
</organism>
<keyword evidence="2" id="KW-1185">Reference proteome</keyword>
<dbReference type="PANTHER" id="PTHR46589">
    <property type="entry name" value="APOPTOTIC CHROMATIN CONDENSATION INDUCER IN THE NUCLEUS"/>
    <property type="match status" value="1"/>
</dbReference>
<dbReference type="Proteomes" id="UP001476798">
    <property type="component" value="Unassembled WGS sequence"/>
</dbReference>
<gene>
    <name evidence="1" type="ORF">GOODEAATRI_012913</name>
</gene>
<dbReference type="PANTHER" id="PTHR46589:SF1">
    <property type="entry name" value="APOPTOTIC CHROMATIN CONDENSATION INDUCER IN THE NUCLEUS"/>
    <property type="match status" value="1"/>
</dbReference>